<dbReference type="OrthoDB" id="1470350at2759"/>
<evidence type="ECO:0008006" key="4">
    <source>
        <dbReference type="Google" id="ProtNLM"/>
    </source>
</evidence>
<dbReference type="GO" id="GO:0016705">
    <property type="term" value="F:oxidoreductase activity, acting on paired donors, with incorporation or reduction of molecular oxygen"/>
    <property type="evidence" value="ECO:0007669"/>
    <property type="project" value="InterPro"/>
</dbReference>
<dbReference type="Pfam" id="PF00067">
    <property type="entry name" value="p450"/>
    <property type="match status" value="1"/>
</dbReference>
<sequence length="107" mass="12211">MTDPEIRGIIFDGIIAGTDTTANTISFIIYYLARYPDVKKKMLNEIDRTFQDDKTRPITENDIHNLNPPKISTLARIMAILARIIRILAGIKCINGAYIRFDFPLKL</sequence>
<reference evidence="2" key="1">
    <citation type="submission" date="2020-05" db="EMBL/GenBank/DDBJ databases">
        <authorList>
            <person name="Rincon C."/>
            <person name="Sanders R I."/>
            <person name="Robbins C."/>
            <person name="Chaturvedi A."/>
        </authorList>
    </citation>
    <scope>NUCLEOTIDE SEQUENCE</scope>
    <source>
        <strain evidence="2">CHB12</strain>
    </source>
</reference>
<evidence type="ECO:0000256" key="1">
    <source>
        <dbReference type="SAM" id="Phobius"/>
    </source>
</evidence>
<dbReference type="Proteomes" id="UP000684084">
    <property type="component" value="Unassembled WGS sequence"/>
</dbReference>
<proteinExistence type="predicted"/>
<dbReference type="PANTHER" id="PTHR24301:SF2">
    <property type="entry name" value="THROMBOXANE-A SYNTHASE"/>
    <property type="match status" value="1"/>
</dbReference>
<dbReference type="GO" id="GO:0020037">
    <property type="term" value="F:heme binding"/>
    <property type="evidence" value="ECO:0007669"/>
    <property type="project" value="InterPro"/>
</dbReference>
<organism evidence="2 3">
    <name type="scientific">Rhizophagus irregularis</name>
    <dbReference type="NCBI Taxonomy" id="588596"/>
    <lineage>
        <taxon>Eukaryota</taxon>
        <taxon>Fungi</taxon>
        <taxon>Fungi incertae sedis</taxon>
        <taxon>Mucoromycota</taxon>
        <taxon>Glomeromycotina</taxon>
        <taxon>Glomeromycetes</taxon>
        <taxon>Glomerales</taxon>
        <taxon>Glomeraceae</taxon>
        <taxon>Rhizophagus</taxon>
    </lineage>
</organism>
<feature type="transmembrane region" description="Helical" evidence="1">
    <location>
        <begin position="6"/>
        <end position="33"/>
    </location>
</feature>
<dbReference type="EMBL" id="CAGKOT010000011">
    <property type="protein sequence ID" value="CAB5357207.1"/>
    <property type="molecule type" value="Genomic_DNA"/>
</dbReference>
<dbReference type="InterPro" id="IPR001128">
    <property type="entry name" value="Cyt_P450"/>
</dbReference>
<comment type="caution">
    <text evidence="2">The sequence shown here is derived from an EMBL/GenBank/DDBJ whole genome shotgun (WGS) entry which is preliminary data.</text>
</comment>
<evidence type="ECO:0000313" key="2">
    <source>
        <dbReference type="EMBL" id="CAB5357207.1"/>
    </source>
</evidence>
<dbReference type="AlphaFoldDB" id="A0A915Z0P2"/>
<gene>
    <name evidence="2" type="ORF">CHRIB12_LOCUS6661</name>
</gene>
<name>A0A915Z0P2_9GLOM</name>
<accession>A0A915Z0P2</accession>
<dbReference type="GO" id="GO:0004497">
    <property type="term" value="F:monooxygenase activity"/>
    <property type="evidence" value="ECO:0007669"/>
    <property type="project" value="InterPro"/>
</dbReference>
<evidence type="ECO:0000313" key="3">
    <source>
        <dbReference type="Proteomes" id="UP000684084"/>
    </source>
</evidence>
<keyword evidence="1" id="KW-0472">Membrane</keyword>
<dbReference type="GO" id="GO:0005506">
    <property type="term" value="F:iron ion binding"/>
    <property type="evidence" value="ECO:0007669"/>
    <property type="project" value="InterPro"/>
</dbReference>
<keyword evidence="1" id="KW-0812">Transmembrane</keyword>
<keyword evidence="1" id="KW-1133">Transmembrane helix</keyword>
<dbReference type="PANTHER" id="PTHR24301">
    <property type="entry name" value="THROMBOXANE-A SYNTHASE"/>
    <property type="match status" value="1"/>
</dbReference>
<protein>
    <recommendedName>
        <fullName evidence="4">Cytochrome P450</fullName>
    </recommendedName>
</protein>